<dbReference type="AlphaFoldDB" id="A0A2K0UPC7"/>
<protein>
    <recommendedName>
        <fullName evidence="3">Thioesterase</fullName>
    </recommendedName>
</protein>
<dbReference type="OrthoDB" id="5538558at2759"/>
<dbReference type="PANTHER" id="PTHR31793">
    <property type="entry name" value="4-HYDROXYBENZOYL-COA THIOESTERASE FAMILY MEMBER"/>
    <property type="match status" value="1"/>
</dbReference>
<dbReference type="Pfam" id="PF13279">
    <property type="entry name" value="4HBT_2"/>
    <property type="match status" value="1"/>
</dbReference>
<dbReference type="SUPFAM" id="SSF54637">
    <property type="entry name" value="Thioesterase/thiol ester dehydrase-isomerase"/>
    <property type="match status" value="1"/>
</dbReference>
<gene>
    <name evidence="1" type="ORF">THARTR1_00808</name>
</gene>
<sequence>MKSTASKIRGNVAIHAMRPSSIRSLTTTARLRAATPPPASENGAINPRWLSDLQKRLQQSLSLKIAPKKVDEVRERLAYLDKNWLELAAGREGFLVDPERRGLDRHMVQWGDMDMMLHSNDVFTSQGHVNNVIYNRLAESGRVNWTRNLAQFSDPKYQQEWYDLMSPKSIGLILASIRTDFKFPMTFPDRVTVLHKLVTKPDYSSDRFYLEAVMYSEQQRRPAAKCFEDIVVYDYRAAKKAPLKPFMVDELQATYDLQEQRKMEAEKKVTELQAFVQQVEEGAGAA</sequence>
<organism evidence="1 2">
    <name type="scientific">Trichoderma harzianum</name>
    <name type="common">Hypocrea lixii</name>
    <dbReference type="NCBI Taxonomy" id="5544"/>
    <lineage>
        <taxon>Eukaryota</taxon>
        <taxon>Fungi</taxon>
        <taxon>Dikarya</taxon>
        <taxon>Ascomycota</taxon>
        <taxon>Pezizomycotina</taxon>
        <taxon>Sordariomycetes</taxon>
        <taxon>Hypocreomycetidae</taxon>
        <taxon>Hypocreales</taxon>
        <taxon>Hypocreaceae</taxon>
        <taxon>Trichoderma</taxon>
    </lineage>
</organism>
<comment type="caution">
    <text evidence="1">The sequence shown here is derived from an EMBL/GenBank/DDBJ whole genome shotgun (WGS) entry which is preliminary data.</text>
</comment>
<dbReference type="CDD" id="cd00586">
    <property type="entry name" value="4HBT"/>
    <property type="match status" value="1"/>
</dbReference>
<evidence type="ECO:0008006" key="3">
    <source>
        <dbReference type="Google" id="ProtNLM"/>
    </source>
</evidence>
<dbReference type="Proteomes" id="UP000236290">
    <property type="component" value="Unassembled WGS sequence"/>
</dbReference>
<proteinExistence type="predicted"/>
<evidence type="ECO:0000313" key="2">
    <source>
        <dbReference type="Proteomes" id="UP000236290"/>
    </source>
</evidence>
<evidence type="ECO:0000313" key="1">
    <source>
        <dbReference type="EMBL" id="PNP59635.1"/>
    </source>
</evidence>
<dbReference type="Gene3D" id="3.10.129.10">
    <property type="entry name" value="Hotdog Thioesterase"/>
    <property type="match status" value="1"/>
</dbReference>
<dbReference type="GO" id="GO:0047617">
    <property type="term" value="F:fatty acyl-CoA hydrolase activity"/>
    <property type="evidence" value="ECO:0007669"/>
    <property type="project" value="TreeGrafter"/>
</dbReference>
<reference evidence="1 2" key="1">
    <citation type="submission" date="2017-02" db="EMBL/GenBank/DDBJ databases">
        <title>Genomes of Trichoderma spp. with biocontrol activity.</title>
        <authorList>
            <person name="Gardiner D."/>
            <person name="Kazan K."/>
            <person name="Vos C."/>
            <person name="Harvey P."/>
        </authorList>
    </citation>
    <scope>NUCLEOTIDE SEQUENCE [LARGE SCALE GENOMIC DNA]</scope>
    <source>
        <strain evidence="1 2">Tr1</strain>
    </source>
</reference>
<dbReference type="InterPro" id="IPR050563">
    <property type="entry name" value="4-hydroxybenzoyl-CoA_TE"/>
</dbReference>
<dbReference type="InterPro" id="IPR029069">
    <property type="entry name" value="HotDog_dom_sf"/>
</dbReference>
<accession>A0A2K0UPC7</accession>
<name>A0A2K0UPC7_TRIHA</name>
<dbReference type="PANTHER" id="PTHR31793:SF39">
    <property type="entry name" value="THIOESTERASE_THIOL ESTER DEHYDRASE-ISOMERASE"/>
    <property type="match status" value="1"/>
</dbReference>
<dbReference type="EMBL" id="MTYI01000006">
    <property type="protein sequence ID" value="PNP59635.1"/>
    <property type="molecule type" value="Genomic_DNA"/>
</dbReference>